<feature type="compositionally biased region" description="Basic and acidic residues" evidence="1">
    <location>
        <begin position="253"/>
        <end position="264"/>
    </location>
</feature>
<dbReference type="EMBL" id="LCRD01000007">
    <property type="protein sequence ID" value="KKW30607.1"/>
    <property type="molecule type" value="Genomic_DNA"/>
</dbReference>
<evidence type="ECO:0000313" key="2">
    <source>
        <dbReference type="EMBL" id="KKW30607.1"/>
    </source>
</evidence>
<dbReference type="Proteomes" id="UP000034846">
    <property type="component" value="Unassembled WGS sequence"/>
</dbReference>
<accession>A0A0G1ZQX2</accession>
<reference evidence="2 3" key="1">
    <citation type="journal article" date="2015" name="Nature">
        <title>rRNA introns, odd ribosomes, and small enigmatic genomes across a large radiation of phyla.</title>
        <authorList>
            <person name="Brown C.T."/>
            <person name="Hug L.A."/>
            <person name="Thomas B.C."/>
            <person name="Sharon I."/>
            <person name="Castelle C.J."/>
            <person name="Singh A."/>
            <person name="Wilkins M.J."/>
            <person name="Williams K.H."/>
            <person name="Banfield J.F."/>
        </authorList>
    </citation>
    <scope>NUCLEOTIDE SEQUENCE [LARGE SCALE GENOMIC DNA]</scope>
</reference>
<evidence type="ECO:0000256" key="1">
    <source>
        <dbReference type="SAM" id="MobiDB-lite"/>
    </source>
</evidence>
<organism evidence="2 3">
    <name type="scientific">Candidatus Uhrbacteria bacterium GW2011_GWD2_52_7</name>
    <dbReference type="NCBI Taxonomy" id="1618989"/>
    <lineage>
        <taxon>Bacteria</taxon>
        <taxon>Candidatus Uhriibacteriota</taxon>
    </lineage>
</organism>
<name>A0A0G1ZQX2_9BACT</name>
<protein>
    <submittedName>
        <fullName evidence="2">Uncharacterized protein</fullName>
    </submittedName>
</protein>
<gene>
    <name evidence="2" type="ORF">UY72_C0007G0004</name>
</gene>
<feature type="region of interest" description="Disordered" evidence="1">
    <location>
        <begin position="253"/>
        <end position="275"/>
    </location>
</feature>
<proteinExistence type="predicted"/>
<sequence>MSPGCQPKSPIALSSFGGCWCLASSGVKHGSSEMWSGFLRARIFRDLGKPGPDGSRDPYGTCGLALLALLAALVGRLGLGGETPGGAVEGVGQLRLDLRRAVAAVLRGLGLGVALLGEATLGGLRGVDLVLRLLGQNRALHLLELSRVGVVHREVGELELAQESHDGRGLGELPDLPHEEIDHLAQLVAAGRPTEPELGAGHEDLADVDLHRADAHEDRAVAALAELGGERRELREVVAGARGGGVEGLVDAREGGLGGDHESSEVFGGGGWEVA</sequence>
<evidence type="ECO:0000313" key="3">
    <source>
        <dbReference type="Proteomes" id="UP000034846"/>
    </source>
</evidence>
<dbReference type="AlphaFoldDB" id="A0A0G1ZQX2"/>
<comment type="caution">
    <text evidence="2">The sequence shown here is derived from an EMBL/GenBank/DDBJ whole genome shotgun (WGS) entry which is preliminary data.</text>
</comment>